<protein>
    <submittedName>
        <fullName evidence="1">Uncharacterized protein</fullName>
    </submittedName>
</protein>
<reference evidence="1" key="1">
    <citation type="submission" date="2021-02" db="EMBL/GenBank/DDBJ databases">
        <authorList>
            <person name="Dougan E. K."/>
            <person name="Rhodes N."/>
            <person name="Thang M."/>
            <person name="Chan C."/>
        </authorList>
    </citation>
    <scope>NUCLEOTIDE SEQUENCE</scope>
</reference>
<evidence type="ECO:0000313" key="2">
    <source>
        <dbReference type="Proteomes" id="UP000601435"/>
    </source>
</evidence>
<organism evidence="1 2">
    <name type="scientific">Symbiodinium necroappetens</name>
    <dbReference type="NCBI Taxonomy" id="1628268"/>
    <lineage>
        <taxon>Eukaryota</taxon>
        <taxon>Sar</taxon>
        <taxon>Alveolata</taxon>
        <taxon>Dinophyceae</taxon>
        <taxon>Suessiales</taxon>
        <taxon>Symbiodiniaceae</taxon>
        <taxon>Symbiodinium</taxon>
    </lineage>
</organism>
<proteinExistence type="predicted"/>
<accession>A0A813BNF1</accession>
<keyword evidence="2" id="KW-1185">Reference proteome</keyword>
<name>A0A813BNF1_9DINO</name>
<evidence type="ECO:0000313" key="1">
    <source>
        <dbReference type="EMBL" id="CAE7911864.1"/>
    </source>
</evidence>
<gene>
    <name evidence="1" type="ORF">SNEC2469_LOCUS31108</name>
</gene>
<dbReference type="AlphaFoldDB" id="A0A813BNF1"/>
<dbReference type="Proteomes" id="UP000601435">
    <property type="component" value="Unassembled WGS sequence"/>
</dbReference>
<dbReference type="EMBL" id="CAJNJA010074264">
    <property type="protein sequence ID" value="CAE7911864.1"/>
    <property type="molecule type" value="Genomic_DNA"/>
</dbReference>
<comment type="caution">
    <text evidence="1">The sequence shown here is derived from an EMBL/GenBank/DDBJ whole genome shotgun (WGS) entry which is preliminary data.</text>
</comment>
<sequence length="241" mass="26671">MNAETSKLISCLGFSVRLAGRLNVKDNVSYHLKAALHLLVDGRDSRLAGRTKISLLKGLQLDEVLKVEFSPEGKTGEPTLMPPSPSKSLWTEQQLYDHVSMLASKYAEAENVLVRNQEVVAEHSSIMTGLEEQMQELHSKLMNMASSSQASAAATLDTGSVETKIAKQDSAMVDVDDGKESSNPCRSPLFLASQSVRTDVNTRTERPPGMKDLMEQHLVRRMALKQKRREERSCRLDGSTE</sequence>